<keyword evidence="6" id="KW-1185">Reference proteome</keyword>
<dbReference type="SUPFAM" id="SSF55874">
    <property type="entry name" value="ATPase domain of HSP90 chaperone/DNA topoisomerase II/histidine kinase"/>
    <property type="match status" value="1"/>
</dbReference>
<gene>
    <name evidence="5" type="ORF">ACFQT0_17700</name>
</gene>
<dbReference type="Gene3D" id="3.30.565.10">
    <property type="entry name" value="Histidine kinase-like ATPase, C-terminal domain"/>
    <property type="match status" value="1"/>
</dbReference>
<name>A0ABW2U9T5_9BACT</name>
<keyword evidence="5" id="KW-0418">Kinase</keyword>
<reference evidence="6" key="1">
    <citation type="journal article" date="2019" name="Int. J. Syst. Evol. Microbiol.">
        <title>The Global Catalogue of Microorganisms (GCM) 10K type strain sequencing project: providing services to taxonomists for standard genome sequencing and annotation.</title>
        <authorList>
            <consortium name="The Broad Institute Genomics Platform"/>
            <consortium name="The Broad Institute Genome Sequencing Center for Infectious Disease"/>
            <person name="Wu L."/>
            <person name="Ma J."/>
        </authorList>
    </citation>
    <scope>NUCLEOTIDE SEQUENCE [LARGE SCALE GENOMIC DNA]</scope>
    <source>
        <strain evidence="6">JCM 19635</strain>
    </source>
</reference>
<evidence type="ECO:0000313" key="6">
    <source>
        <dbReference type="Proteomes" id="UP001596513"/>
    </source>
</evidence>
<feature type="domain" description="Histidine kinase" evidence="4">
    <location>
        <begin position="35"/>
        <end position="149"/>
    </location>
</feature>
<evidence type="ECO:0000313" key="5">
    <source>
        <dbReference type="EMBL" id="MFC7668980.1"/>
    </source>
</evidence>
<evidence type="ECO:0000259" key="4">
    <source>
        <dbReference type="PROSITE" id="PS50109"/>
    </source>
</evidence>
<evidence type="ECO:0000256" key="3">
    <source>
        <dbReference type="SAM" id="MobiDB-lite"/>
    </source>
</evidence>
<dbReference type="PANTHER" id="PTHR43065">
    <property type="entry name" value="SENSOR HISTIDINE KINASE"/>
    <property type="match status" value="1"/>
</dbReference>
<dbReference type="RefSeq" id="WP_380204501.1">
    <property type="nucleotide sequence ID" value="NZ_JBHTEK010000001.1"/>
</dbReference>
<dbReference type="Pfam" id="PF02518">
    <property type="entry name" value="HATPase_c"/>
    <property type="match status" value="1"/>
</dbReference>
<dbReference type="InterPro" id="IPR036890">
    <property type="entry name" value="HATPase_C_sf"/>
</dbReference>
<dbReference type="GO" id="GO:0016301">
    <property type="term" value="F:kinase activity"/>
    <property type="evidence" value="ECO:0007669"/>
    <property type="project" value="UniProtKB-KW"/>
</dbReference>
<dbReference type="EMBL" id="JBHTEK010000001">
    <property type="protein sequence ID" value="MFC7668980.1"/>
    <property type="molecule type" value="Genomic_DNA"/>
</dbReference>
<dbReference type="PROSITE" id="PS50109">
    <property type="entry name" value="HIS_KIN"/>
    <property type="match status" value="1"/>
</dbReference>
<dbReference type="Proteomes" id="UP001596513">
    <property type="component" value="Unassembled WGS sequence"/>
</dbReference>
<dbReference type="SMART" id="SM00387">
    <property type="entry name" value="HATPase_c"/>
    <property type="match status" value="1"/>
</dbReference>
<evidence type="ECO:0000256" key="2">
    <source>
        <dbReference type="ARBA" id="ARBA00012438"/>
    </source>
</evidence>
<comment type="catalytic activity">
    <reaction evidence="1">
        <text>ATP + protein L-histidine = ADP + protein N-phospho-L-histidine.</text>
        <dbReference type="EC" id="2.7.13.3"/>
    </reaction>
</comment>
<comment type="caution">
    <text evidence="5">The sequence shown here is derived from an EMBL/GenBank/DDBJ whole genome shotgun (WGS) entry which is preliminary data.</text>
</comment>
<protein>
    <recommendedName>
        <fullName evidence="2">histidine kinase</fullName>
        <ecNumber evidence="2">2.7.13.3</ecNumber>
    </recommendedName>
</protein>
<organism evidence="5 6">
    <name type="scientific">Hymenobacter humi</name>
    <dbReference type="NCBI Taxonomy" id="1411620"/>
    <lineage>
        <taxon>Bacteria</taxon>
        <taxon>Pseudomonadati</taxon>
        <taxon>Bacteroidota</taxon>
        <taxon>Cytophagia</taxon>
        <taxon>Cytophagales</taxon>
        <taxon>Hymenobacteraceae</taxon>
        <taxon>Hymenobacter</taxon>
    </lineage>
</organism>
<dbReference type="InterPro" id="IPR004358">
    <property type="entry name" value="Sig_transdc_His_kin-like_C"/>
</dbReference>
<dbReference type="InterPro" id="IPR003594">
    <property type="entry name" value="HATPase_dom"/>
</dbReference>
<dbReference type="EC" id="2.7.13.3" evidence="2"/>
<evidence type="ECO:0000256" key="1">
    <source>
        <dbReference type="ARBA" id="ARBA00000085"/>
    </source>
</evidence>
<keyword evidence="5" id="KW-0808">Transferase</keyword>
<dbReference type="PRINTS" id="PR00344">
    <property type="entry name" value="BCTRLSENSOR"/>
</dbReference>
<feature type="region of interest" description="Disordered" evidence="3">
    <location>
        <begin position="149"/>
        <end position="168"/>
    </location>
</feature>
<sequence length="168" mass="17878">MAYHGLRAKHADFTAALSTDFNTRLGLVPVVVEDLGRVLLNLFNNAFYAVHQKAAQLPPGTYAPAVSVSTQRVAKGVIIRVRDNGTGIPPEVLDKIFHPFFTTKPPGEGTGLGLSLSYDIVTQGHGGMLSVKSGLGEYTEFAVWLPLSPEASPTGQNGKANGRRSAPH</sequence>
<dbReference type="PANTHER" id="PTHR43065:SF42">
    <property type="entry name" value="TWO-COMPONENT SENSOR PPRA"/>
    <property type="match status" value="1"/>
</dbReference>
<dbReference type="InterPro" id="IPR005467">
    <property type="entry name" value="His_kinase_dom"/>
</dbReference>
<proteinExistence type="predicted"/>
<accession>A0ABW2U9T5</accession>